<dbReference type="Ensembl" id="ENSPKIT00000014798.1">
    <property type="protein sequence ID" value="ENSPKIP00000033902.1"/>
    <property type="gene ID" value="ENSPKIG00000013442.1"/>
</dbReference>
<dbReference type="AlphaFoldDB" id="A0A3B3ST52"/>
<dbReference type="InterPro" id="IPR001452">
    <property type="entry name" value="SH3_domain"/>
</dbReference>
<protein>
    <recommendedName>
        <fullName evidence="3">SH3 domain-containing protein</fullName>
    </recommendedName>
</protein>
<dbReference type="Gene3D" id="2.30.30.40">
    <property type="entry name" value="SH3 Domains"/>
    <property type="match status" value="1"/>
</dbReference>
<dbReference type="PROSITE" id="PS50002">
    <property type="entry name" value="SH3"/>
    <property type="match status" value="1"/>
</dbReference>
<accession>A0A3B3ST52</accession>
<proteinExistence type="predicted"/>
<feature type="domain" description="SH3" evidence="3">
    <location>
        <begin position="5"/>
        <end position="63"/>
    </location>
</feature>
<name>A0A3B3ST52_9TELE</name>
<evidence type="ECO:0000256" key="1">
    <source>
        <dbReference type="ARBA" id="ARBA00022443"/>
    </source>
</evidence>
<dbReference type="STRING" id="1676925.ENSPKIP00000033902"/>
<dbReference type="InterPro" id="IPR036028">
    <property type="entry name" value="SH3-like_dom_sf"/>
</dbReference>
<reference evidence="4" key="1">
    <citation type="submission" date="2025-08" db="UniProtKB">
        <authorList>
            <consortium name="Ensembl"/>
        </authorList>
    </citation>
    <scope>IDENTIFICATION</scope>
</reference>
<evidence type="ECO:0000313" key="4">
    <source>
        <dbReference type="Ensembl" id="ENSPKIP00000033902.1"/>
    </source>
</evidence>
<keyword evidence="5" id="KW-1185">Reference proteome</keyword>
<reference evidence="4" key="2">
    <citation type="submission" date="2025-09" db="UniProtKB">
        <authorList>
            <consortium name="Ensembl"/>
        </authorList>
    </citation>
    <scope>IDENTIFICATION</scope>
</reference>
<organism evidence="4 5">
    <name type="scientific">Paramormyrops kingsleyae</name>
    <dbReference type="NCBI Taxonomy" id="1676925"/>
    <lineage>
        <taxon>Eukaryota</taxon>
        <taxon>Metazoa</taxon>
        <taxon>Chordata</taxon>
        <taxon>Craniata</taxon>
        <taxon>Vertebrata</taxon>
        <taxon>Euteleostomi</taxon>
        <taxon>Actinopterygii</taxon>
        <taxon>Neopterygii</taxon>
        <taxon>Teleostei</taxon>
        <taxon>Osteoglossocephala</taxon>
        <taxon>Osteoglossomorpha</taxon>
        <taxon>Osteoglossiformes</taxon>
        <taxon>Mormyridae</taxon>
        <taxon>Paramormyrops</taxon>
    </lineage>
</organism>
<keyword evidence="1 2" id="KW-0728">SH3 domain</keyword>
<dbReference type="Proteomes" id="UP000261540">
    <property type="component" value="Unplaced"/>
</dbReference>
<evidence type="ECO:0000313" key="5">
    <source>
        <dbReference type="Proteomes" id="UP000261540"/>
    </source>
</evidence>
<dbReference type="SMART" id="SM00326">
    <property type="entry name" value="SH3"/>
    <property type="match status" value="1"/>
</dbReference>
<evidence type="ECO:0000256" key="2">
    <source>
        <dbReference type="PROSITE-ProRule" id="PRU00192"/>
    </source>
</evidence>
<dbReference type="SUPFAM" id="SSF50044">
    <property type="entry name" value="SH3-domain"/>
    <property type="match status" value="1"/>
</dbReference>
<dbReference type="Pfam" id="PF00018">
    <property type="entry name" value="SH3_1"/>
    <property type="match status" value="1"/>
</dbReference>
<evidence type="ECO:0000259" key="3">
    <source>
        <dbReference type="PROSITE" id="PS50002"/>
    </source>
</evidence>
<sequence length="63" mass="7384">MYKIHSNPVVIALYDFAGMEPHDLTLVMGEEYVILEKCDVHWYKARNKHGSVPPAFYLKKLYL</sequence>